<evidence type="ECO:0000313" key="8">
    <source>
        <dbReference type="RefSeq" id="XP_033462285.1"/>
    </source>
</evidence>
<dbReference type="OrthoDB" id="14833at2759"/>
<sequence>MVLGHRKSSSVTSGREDGEAGDETVVSEEQGNVLMHIISQLRPGADLSRVTLPTFILEPKSMLERITNFMAHPETLLQIPAIEDPVERFVAVTRFYLAGWHIKPAGVKKPLNPILGEVFTGYWNYPDSTRGYYIAEQTSHHPPKSSYFFAAPEHHIRIDGTLKPRSKFLGNSVGSFMEGIAVVRFLNRNERYFVTQPNMYARGILFGKMKYELGDNAVVRCPETGLEANIEFKVKGWVSGTYNAIGGHISHRSGKHLYELSGFWHGEMFIKDLATGKKELLFNASHAKPSPVQTRPMEEQGLRESQRLWHSTVDAIKRADQKTATDEKSKIEDEQRREAAARGEGSVWDPKLFKAAPAGDEETLDWVISAHVDGSAPVERQIEQILAIADILPGQKSGKESDSPESDAQPSQQTRPIPSQPVVAPTSDSQPVATNNTPVVPSELAEGAATTTSAGSKVVTTTASSVPIDRNAAEAEAAAAAPRRPGDVVRRMDSFGDEETFIDAEG</sequence>
<keyword evidence="3" id="KW-0445">Lipid transport</keyword>
<feature type="compositionally biased region" description="Polar residues" evidence="6">
    <location>
        <begin position="406"/>
        <end position="417"/>
    </location>
</feature>
<dbReference type="Gene3D" id="3.30.70.3490">
    <property type="match status" value="1"/>
</dbReference>
<dbReference type="PROSITE" id="PS01013">
    <property type="entry name" value="OSBP"/>
    <property type="match status" value="1"/>
</dbReference>
<reference evidence="8" key="2">
    <citation type="submission" date="2020-04" db="EMBL/GenBank/DDBJ databases">
        <authorList>
            <consortium name="NCBI Genome Project"/>
        </authorList>
    </citation>
    <scope>NUCLEOTIDE SEQUENCE</scope>
    <source>
        <strain evidence="8">CBS 342.82</strain>
    </source>
</reference>
<name>A0A6J3MCB5_9PEZI</name>
<dbReference type="FunFam" id="2.40.160.120:FF:000007">
    <property type="entry name" value="Oxysterol binding protein"/>
    <property type="match status" value="1"/>
</dbReference>
<evidence type="ECO:0000313" key="7">
    <source>
        <dbReference type="Proteomes" id="UP000504637"/>
    </source>
</evidence>
<organism evidence="8">
    <name type="scientific">Dissoconium aciculare CBS 342.82</name>
    <dbReference type="NCBI Taxonomy" id="1314786"/>
    <lineage>
        <taxon>Eukaryota</taxon>
        <taxon>Fungi</taxon>
        <taxon>Dikarya</taxon>
        <taxon>Ascomycota</taxon>
        <taxon>Pezizomycotina</taxon>
        <taxon>Dothideomycetes</taxon>
        <taxon>Dothideomycetidae</taxon>
        <taxon>Mycosphaerellales</taxon>
        <taxon>Dissoconiaceae</taxon>
        <taxon>Dissoconium</taxon>
    </lineage>
</organism>
<feature type="region of interest" description="Disordered" evidence="6">
    <location>
        <begin position="318"/>
        <end position="345"/>
    </location>
</feature>
<dbReference type="GeneID" id="54362045"/>
<dbReference type="FunFam" id="1.10.287.2720:FF:000001">
    <property type="entry name" value="Oxysterol-binding OBPalpha"/>
    <property type="match status" value="1"/>
</dbReference>
<gene>
    <name evidence="8" type="ORF">K489DRAFT_377800</name>
</gene>
<evidence type="ECO:0000256" key="3">
    <source>
        <dbReference type="ARBA" id="ARBA00023055"/>
    </source>
</evidence>
<dbReference type="Gene3D" id="2.40.160.120">
    <property type="match status" value="1"/>
</dbReference>
<dbReference type="GO" id="GO:0005829">
    <property type="term" value="C:cytosol"/>
    <property type="evidence" value="ECO:0007669"/>
    <property type="project" value="TreeGrafter"/>
</dbReference>
<evidence type="ECO:0000256" key="1">
    <source>
        <dbReference type="ARBA" id="ARBA00008842"/>
    </source>
</evidence>
<dbReference type="SUPFAM" id="SSF144000">
    <property type="entry name" value="Oxysterol-binding protein-like"/>
    <property type="match status" value="1"/>
</dbReference>
<dbReference type="GO" id="GO:0016020">
    <property type="term" value="C:membrane"/>
    <property type="evidence" value="ECO:0007669"/>
    <property type="project" value="TreeGrafter"/>
</dbReference>
<dbReference type="PANTHER" id="PTHR10972">
    <property type="entry name" value="OXYSTEROL-BINDING PROTEIN-RELATED"/>
    <property type="match status" value="1"/>
</dbReference>
<dbReference type="InterPro" id="IPR000648">
    <property type="entry name" value="Oxysterol-bd"/>
</dbReference>
<evidence type="ECO:0000256" key="4">
    <source>
        <dbReference type="ARBA" id="ARBA00023121"/>
    </source>
</evidence>
<protein>
    <submittedName>
        <fullName evidence="8">Oxysterol-binding protein</fullName>
    </submittedName>
</protein>
<reference evidence="8" key="3">
    <citation type="submission" date="2025-08" db="UniProtKB">
        <authorList>
            <consortium name="RefSeq"/>
        </authorList>
    </citation>
    <scope>IDENTIFICATION</scope>
    <source>
        <strain evidence="8">CBS 342.82</strain>
    </source>
</reference>
<feature type="region of interest" description="Disordered" evidence="6">
    <location>
        <begin position="1"/>
        <end position="26"/>
    </location>
</feature>
<evidence type="ECO:0000256" key="2">
    <source>
        <dbReference type="ARBA" id="ARBA00022448"/>
    </source>
</evidence>
<feature type="compositionally biased region" description="Basic and acidic residues" evidence="6">
    <location>
        <begin position="318"/>
        <end position="341"/>
    </location>
</feature>
<dbReference type="AlphaFoldDB" id="A0A6J3MCB5"/>
<dbReference type="Pfam" id="PF01237">
    <property type="entry name" value="Oxysterol_BP"/>
    <property type="match status" value="1"/>
</dbReference>
<dbReference type="RefSeq" id="XP_033462285.1">
    <property type="nucleotide sequence ID" value="XM_033604245.1"/>
</dbReference>
<dbReference type="InterPro" id="IPR037239">
    <property type="entry name" value="OSBP_sf"/>
</dbReference>
<keyword evidence="2" id="KW-0813">Transport</keyword>
<evidence type="ECO:0000256" key="5">
    <source>
        <dbReference type="RuleBase" id="RU003844"/>
    </source>
</evidence>
<feature type="compositionally biased region" description="Low complexity" evidence="6">
    <location>
        <begin position="447"/>
        <end position="458"/>
    </location>
</feature>
<feature type="compositionally biased region" description="Polar residues" evidence="6">
    <location>
        <begin position="426"/>
        <end position="439"/>
    </location>
</feature>
<dbReference type="InterPro" id="IPR018494">
    <property type="entry name" value="Oxysterol-bd_CS"/>
</dbReference>
<reference evidence="8" key="1">
    <citation type="submission" date="2020-01" db="EMBL/GenBank/DDBJ databases">
        <authorList>
            <consortium name="DOE Joint Genome Institute"/>
            <person name="Haridas S."/>
            <person name="Albert R."/>
            <person name="Binder M."/>
            <person name="Bloem J."/>
            <person name="Labutti K."/>
            <person name="Salamov A."/>
            <person name="Andreopoulos B."/>
            <person name="Baker S.E."/>
            <person name="Barry K."/>
            <person name="Bills G."/>
            <person name="Bluhm B.H."/>
            <person name="Cannon C."/>
            <person name="Castanera R."/>
            <person name="Culley D.E."/>
            <person name="Daum C."/>
            <person name="Ezra D."/>
            <person name="Gonzalez J.B."/>
            <person name="Henrissat B."/>
            <person name="Kuo A."/>
            <person name="Liang C."/>
            <person name="Lipzen A."/>
            <person name="Lutzoni F."/>
            <person name="Magnuson J."/>
            <person name="Mondo S."/>
            <person name="Nolan M."/>
            <person name="Ohm R."/>
            <person name="Pangilinan J."/>
            <person name="Park H.-J."/>
            <person name="Ramirez L."/>
            <person name="Alfaro M."/>
            <person name="Sun H."/>
            <person name="Tritt A."/>
            <person name="Yoshinaga Y."/>
            <person name="Zwiers L.-H."/>
            <person name="Turgeon B.G."/>
            <person name="Goodwin S.B."/>
            <person name="Spatafora J.W."/>
            <person name="Crous P.W."/>
            <person name="Grigoriev I.V."/>
        </authorList>
    </citation>
    <scope>NUCLEOTIDE SEQUENCE</scope>
    <source>
        <strain evidence="8">CBS 342.82</strain>
    </source>
</reference>
<evidence type="ECO:0000256" key="6">
    <source>
        <dbReference type="SAM" id="MobiDB-lite"/>
    </source>
</evidence>
<dbReference type="Gene3D" id="1.10.287.2720">
    <property type="match status" value="1"/>
</dbReference>
<dbReference type="Proteomes" id="UP000504637">
    <property type="component" value="Unplaced"/>
</dbReference>
<keyword evidence="7" id="KW-1185">Reference proteome</keyword>
<feature type="region of interest" description="Disordered" evidence="6">
    <location>
        <begin position="394"/>
        <end position="458"/>
    </location>
</feature>
<comment type="similarity">
    <text evidence="1 5">Belongs to the OSBP family.</text>
</comment>
<dbReference type="GO" id="GO:0032541">
    <property type="term" value="C:cortical endoplasmic reticulum"/>
    <property type="evidence" value="ECO:0007669"/>
    <property type="project" value="TreeGrafter"/>
</dbReference>
<keyword evidence="4" id="KW-0446">Lipid-binding</keyword>
<proteinExistence type="inferred from homology"/>
<dbReference type="GO" id="GO:0032934">
    <property type="term" value="F:sterol binding"/>
    <property type="evidence" value="ECO:0007669"/>
    <property type="project" value="TreeGrafter"/>
</dbReference>
<accession>A0A6J3MCB5</accession>
<dbReference type="GO" id="GO:0006869">
    <property type="term" value="P:lipid transport"/>
    <property type="evidence" value="ECO:0007669"/>
    <property type="project" value="UniProtKB-KW"/>
</dbReference>
<dbReference type="PANTHER" id="PTHR10972:SF102">
    <property type="entry name" value="OXYSTEROL-BINDING PROTEIN"/>
    <property type="match status" value="1"/>
</dbReference>